<reference evidence="6" key="3">
    <citation type="submission" date="2023-06" db="EMBL/GenBank/DDBJ databases">
        <title>Pangenomics reveal diversification of enzyme families and niche specialization in globally abundant SAR202 bacteria.</title>
        <authorList>
            <person name="Saw J.H.W."/>
        </authorList>
    </citation>
    <scope>NUCLEOTIDE SEQUENCE [LARGE SCALE GENOMIC DNA]</scope>
    <source>
        <strain evidence="6">JH1073</strain>
    </source>
</reference>
<dbReference type="GO" id="GO:0006654">
    <property type="term" value="P:phosphatidic acid biosynthetic process"/>
    <property type="evidence" value="ECO:0007669"/>
    <property type="project" value="TreeGrafter"/>
</dbReference>
<dbReference type="Proteomes" id="UP001321249">
    <property type="component" value="Unassembled WGS sequence"/>
</dbReference>
<evidence type="ECO:0000259" key="3">
    <source>
        <dbReference type="SMART" id="SM00563"/>
    </source>
</evidence>
<proteinExistence type="predicted"/>
<dbReference type="SMART" id="SM00563">
    <property type="entry name" value="PlsC"/>
    <property type="match status" value="1"/>
</dbReference>
<keyword evidence="2" id="KW-0012">Acyltransferase</keyword>
<gene>
    <name evidence="4" type="ORF">GKO46_07390</name>
    <name evidence="5" type="ORF">GKO48_01395</name>
</gene>
<evidence type="ECO:0000256" key="1">
    <source>
        <dbReference type="ARBA" id="ARBA00022679"/>
    </source>
</evidence>
<dbReference type="SUPFAM" id="SSF69593">
    <property type="entry name" value="Glycerol-3-phosphate (1)-acyltransferase"/>
    <property type="match status" value="1"/>
</dbReference>
<dbReference type="AlphaFoldDB" id="A0AAJ6CQG7"/>
<evidence type="ECO:0000313" key="4">
    <source>
        <dbReference type="EMBL" id="MDG0866896.1"/>
    </source>
</evidence>
<name>A0AAJ6CQG7_9CHLR</name>
<dbReference type="EMBL" id="WMBE01000002">
    <property type="protein sequence ID" value="MDG0866896.1"/>
    <property type="molecule type" value="Genomic_DNA"/>
</dbReference>
<evidence type="ECO:0000313" key="6">
    <source>
        <dbReference type="Proteomes" id="UP001219901"/>
    </source>
</evidence>
<dbReference type="CDD" id="cd07989">
    <property type="entry name" value="LPLAT_AGPAT-like"/>
    <property type="match status" value="1"/>
</dbReference>
<dbReference type="GO" id="GO:0003841">
    <property type="term" value="F:1-acylglycerol-3-phosphate O-acyltransferase activity"/>
    <property type="evidence" value="ECO:0007669"/>
    <property type="project" value="TreeGrafter"/>
</dbReference>
<dbReference type="PANTHER" id="PTHR10434:SF40">
    <property type="entry name" value="1-ACYL-SN-GLYCEROL-3-PHOSPHATE ACYLTRANSFERASE"/>
    <property type="match status" value="1"/>
</dbReference>
<dbReference type="Pfam" id="PF01553">
    <property type="entry name" value="Acyltransferase"/>
    <property type="match status" value="1"/>
</dbReference>
<evidence type="ECO:0000313" key="7">
    <source>
        <dbReference type="Proteomes" id="UP001321249"/>
    </source>
</evidence>
<dbReference type="InterPro" id="IPR002123">
    <property type="entry name" value="Plipid/glycerol_acylTrfase"/>
</dbReference>
<protein>
    <recommendedName>
        <fullName evidence="3">Phospholipid/glycerol acyltransferase domain-containing protein</fullName>
    </recommendedName>
</protein>
<feature type="domain" description="Phospholipid/glycerol acyltransferase" evidence="3">
    <location>
        <begin position="37"/>
        <end position="150"/>
    </location>
</feature>
<evidence type="ECO:0000313" key="5">
    <source>
        <dbReference type="EMBL" id="WFG38316.1"/>
    </source>
</evidence>
<dbReference type="Proteomes" id="UP001219901">
    <property type="component" value="Chromosome"/>
</dbReference>
<dbReference type="EMBL" id="CP046147">
    <property type="protein sequence ID" value="WFG38316.1"/>
    <property type="molecule type" value="Genomic_DNA"/>
</dbReference>
<dbReference type="RefSeq" id="WP_342824722.1">
    <property type="nucleotide sequence ID" value="NZ_CP046146.1"/>
</dbReference>
<reference evidence="6 7" key="1">
    <citation type="submission" date="2019-11" db="EMBL/GenBank/DDBJ databases">
        <authorList>
            <person name="Cho J.-C."/>
        </authorList>
    </citation>
    <scope>NUCLEOTIDE SEQUENCE [LARGE SCALE GENOMIC DNA]</scope>
    <source>
        <strain evidence="5 6">JH1073</strain>
        <strain evidence="4 7">JH702</strain>
    </source>
</reference>
<evidence type="ECO:0000256" key="2">
    <source>
        <dbReference type="ARBA" id="ARBA00023315"/>
    </source>
</evidence>
<reference evidence="5" key="2">
    <citation type="journal article" date="2023" name="Nat. Commun.">
        <title>Cultivation of marine bacteria of the SAR202 clade.</title>
        <authorList>
            <person name="Lim Y."/>
            <person name="Seo J.H."/>
            <person name="Giovannoni S.J."/>
            <person name="Kang I."/>
            <person name="Cho J.C."/>
        </authorList>
    </citation>
    <scope>NUCLEOTIDE SEQUENCE</scope>
    <source>
        <strain evidence="5">JH1073</strain>
    </source>
</reference>
<sequence>MAQWLFPFCNAGFKTTLKLFSDFKIEGQENIPESGPLLVASNHLSNLDPAIVASALPNPPVFMAKKELFKYRIGSFLMRGYGAFPVDRSRADVRALNWITQQLLSEHRTAIVFPEGTRSKVGGLLKAQQGLAMIAMSTGVPIVPFALTGSENLQHPLKVFKPTATLRLKIGKPFVASGSDSDGRPSRKKMAAVTTEIMIRIAKMLPENQRGEYADKCDNELTETAEYQWSSSKANEVSGVSG</sequence>
<keyword evidence="6" id="KW-1185">Reference proteome</keyword>
<organism evidence="5 6">
    <name type="scientific">Candidatus Lucifugimonas marina</name>
    <dbReference type="NCBI Taxonomy" id="3038979"/>
    <lineage>
        <taxon>Bacteria</taxon>
        <taxon>Bacillati</taxon>
        <taxon>Chloroflexota</taxon>
        <taxon>Dehalococcoidia</taxon>
        <taxon>SAR202 cluster</taxon>
        <taxon>Candidatus Lucifugimonadales</taxon>
        <taxon>Candidatus Lucifugimonadaceae</taxon>
        <taxon>Candidatus Lucifugimonas</taxon>
    </lineage>
</organism>
<accession>A0AAJ6CQG7</accession>
<keyword evidence="1" id="KW-0808">Transferase</keyword>
<dbReference type="PANTHER" id="PTHR10434">
    <property type="entry name" value="1-ACYL-SN-GLYCEROL-3-PHOSPHATE ACYLTRANSFERASE"/>
    <property type="match status" value="1"/>
</dbReference>